<comment type="caution">
    <text evidence="1">The sequence shown here is derived from an EMBL/GenBank/DDBJ whole genome shotgun (WGS) entry which is preliminary data.</text>
</comment>
<organism evidence="1 2">
    <name type="scientific">Ilex paraguariensis</name>
    <name type="common">yerba mate</name>
    <dbReference type="NCBI Taxonomy" id="185542"/>
    <lineage>
        <taxon>Eukaryota</taxon>
        <taxon>Viridiplantae</taxon>
        <taxon>Streptophyta</taxon>
        <taxon>Embryophyta</taxon>
        <taxon>Tracheophyta</taxon>
        <taxon>Spermatophyta</taxon>
        <taxon>Magnoliopsida</taxon>
        <taxon>eudicotyledons</taxon>
        <taxon>Gunneridae</taxon>
        <taxon>Pentapetalae</taxon>
        <taxon>asterids</taxon>
        <taxon>campanulids</taxon>
        <taxon>Aquifoliales</taxon>
        <taxon>Aquifoliaceae</taxon>
        <taxon>Ilex</taxon>
    </lineage>
</organism>
<evidence type="ECO:0000313" key="2">
    <source>
        <dbReference type="Proteomes" id="UP001642360"/>
    </source>
</evidence>
<dbReference type="PANTHER" id="PTHR37265:SF8">
    <property type="match status" value="1"/>
</dbReference>
<gene>
    <name evidence="1" type="ORF">ILEXP_LOCUS36049</name>
</gene>
<keyword evidence="2" id="KW-1185">Reference proteome</keyword>
<accession>A0ABC8TBU2</accession>
<evidence type="ECO:0000313" key="1">
    <source>
        <dbReference type="EMBL" id="CAK9166809.1"/>
    </source>
</evidence>
<name>A0ABC8TBU2_9AQUA</name>
<reference evidence="1 2" key="1">
    <citation type="submission" date="2024-02" db="EMBL/GenBank/DDBJ databases">
        <authorList>
            <person name="Vignale AGUSTIN F."/>
            <person name="Sosa J E."/>
            <person name="Modenutti C."/>
        </authorList>
    </citation>
    <scope>NUCLEOTIDE SEQUENCE [LARGE SCALE GENOMIC DNA]</scope>
</reference>
<sequence>MEESRKKPESENGGEVSGELYELLAISDDEFSLEIPINEEMVKEVMQELWREIAYRYNDDRDIITSLTPDIFPMASPLSSFIVVGGDNESCGPAFSDSASTVMAGTELSSGGVPVLGPTNFIASGDMGLPVPTRNGSWVWEEREWYMKGGDEGVEKMDGWDGGEFDDEWLTRILNLGPQELEEWALL</sequence>
<dbReference type="Proteomes" id="UP001642360">
    <property type="component" value="Unassembled WGS sequence"/>
</dbReference>
<dbReference type="PANTHER" id="PTHR37265">
    <property type="entry name" value="OS01G0195300 PROTEIN"/>
    <property type="match status" value="1"/>
</dbReference>
<dbReference type="EMBL" id="CAUOFW020004692">
    <property type="protein sequence ID" value="CAK9166809.1"/>
    <property type="molecule type" value="Genomic_DNA"/>
</dbReference>
<proteinExistence type="predicted"/>
<protein>
    <submittedName>
        <fullName evidence="1">Uncharacterized protein</fullName>
    </submittedName>
</protein>
<dbReference type="AlphaFoldDB" id="A0ABC8TBU2"/>